<dbReference type="EMBL" id="JBHRSV010000001">
    <property type="protein sequence ID" value="MFC2924834.1"/>
    <property type="molecule type" value="Genomic_DNA"/>
</dbReference>
<accession>A0ABV6ZTT8</accession>
<comment type="cofactor">
    <cofactor evidence="7">
        <name>Mg(2+)</name>
        <dbReference type="ChEBI" id="CHEBI:18420"/>
    </cofactor>
    <text evidence="7">Binds 2 magnesium ions per subunit.</text>
</comment>
<evidence type="ECO:0000256" key="1">
    <source>
        <dbReference type="ARBA" id="ARBA00010945"/>
    </source>
</evidence>
<dbReference type="InterPro" id="IPR036775">
    <property type="entry name" value="DNA_pol_Y-fam_lit_finger_sf"/>
</dbReference>
<dbReference type="InterPro" id="IPR001126">
    <property type="entry name" value="UmuC"/>
</dbReference>
<dbReference type="Gene3D" id="1.10.150.20">
    <property type="entry name" value="5' to 3' exonuclease, C-terminal subdomain"/>
    <property type="match status" value="1"/>
</dbReference>
<evidence type="ECO:0000256" key="6">
    <source>
        <dbReference type="ARBA" id="ARBA00049244"/>
    </source>
</evidence>
<dbReference type="Gene3D" id="3.40.1170.60">
    <property type="match status" value="1"/>
</dbReference>
<feature type="binding site" evidence="7">
    <location>
        <position position="144"/>
    </location>
    <ligand>
        <name>Mg(2+)</name>
        <dbReference type="ChEBI" id="CHEBI:18420"/>
    </ligand>
</feature>
<keyword evidence="7" id="KW-0227">DNA damage</keyword>
<dbReference type="SUPFAM" id="SSF100879">
    <property type="entry name" value="Lesion bypass DNA polymerase (Y-family), little finger domain"/>
    <property type="match status" value="1"/>
</dbReference>
<dbReference type="EC" id="2.7.7.7" evidence="7"/>
<comment type="caution">
    <text evidence="9">The sequence shown here is derived from an EMBL/GenBank/DDBJ whole genome shotgun (WGS) entry which is preliminary data.</text>
</comment>
<dbReference type="HAMAP" id="MF_01113">
    <property type="entry name" value="DNApol_IV"/>
    <property type="match status" value="1"/>
</dbReference>
<comment type="subcellular location">
    <subcellularLocation>
        <location evidence="7">Cytoplasm</location>
    </subcellularLocation>
</comment>
<dbReference type="NCBIfam" id="NF002677">
    <property type="entry name" value="PRK02406.1"/>
    <property type="match status" value="1"/>
</dbReference>
<dbReference type="Pfam" id="PF00817">
    <property type="entry name" value="IMS"/>
    <property type="match status" value="1"/>
</dbReference>
<dbReference type="InterPro" id="IPR017961">
    <property type="entry name" value="DNA_pol_Y-fam_little_finger"/>
</dbReference>
<keyword evidence="3 7" id="KW-0515">Mutator protein</keyword>
<proteinExistence type="inferred from homology"/>
<dbReference type="RefSeq" id="WP_343163461.1">
    <property type="nucleotide sequence ID" value="NZ_JBHRSV010000001.1"/>
</dbReference>
<dbReference type="InterPro" id="IPR043128">
    <property type="entry name" value="Rev_trsase/Diguanyl_cyclase"/>
</dbReference>
<evidence type="ECO:0000256" key="4">
    <source>
        <dbReference type="ARBA" id="ARBA00022932"/>
    </source>
</evidence>
<sequence>MAGELTPPAPGYCRTCLAPLPPEPRKTCPACGSRRLLRHPELETLSIAHIDCDAFYAAIEKRDDPALEDKPVIIGGRQRGVVATACYVARLYGVKSAMPMFQALRLCPDAVVVKPRGSVYAAEGKRIRDMMFDLTPMVEPLSIDEAFLDLTGTRRLHGASPALSLLRLQRRIRQEVGITVSVGLSHNKFLAKTASDLDKPDGFAVIGKAETLDFLAPRPVGSVYGVGPAFASRLERDGLRTLSQIRRIDDRTMAARYGESGLHLARLARGEDSRKVRPDRERKSISSETTFNSDISELVVLERQLWSLCVKVADAAKAKATSGSVVTLKLKSADFKSVTRRRTLNAPTQLADTLFRVGRELLAKEADGTRFRLIGIGLSGLETAGGDAADLLDPGATKRAAAERAMDAARARFGGSAIIKGRGLPDPKRD</sequence>
<dbReference type="InterPro" id="IPR022880">
    <property type="entry name" value="DNApol_IV"/>
</dbReference>
<dbReference type="SUPFAM" id="SSF56672">
    <property type="entry name" value="DNA/RNA polymerases"/>
    <property type="match status" value="1"/>
</dbReference>
<dbReference type="Gene3D" id="3.30.70.270">
    <property type="match status" value="1"/>
</dbReference>
<dbReference type="GO" id="GO:0003887">
    <property type="term" value="F:DNA-directed DNA polymerase activity"/>
    <property type="evidence" value="ECO:0007669"/>
    <property type="project" value="UniProtKB-EC"/>
</dbReference>
<evidence type="ECO:0000313" key="10">
    <source>
        <dbReference type="Proteomes" id="UP001595379"/>
    </source>
</evidence>
<keyword evidence="7 9" id="KW-0808">Transferase</keyword>
<dbReference type="Proteomes" id="UP001595379">
    <property type="component" value="Unassembled WGS sequence"/>
</dbReference>
<dbReference type="PANTHER" id="PTHR11076:SF33">
    <property type="entry name" value="DNA POLYMERASE KAPPA"/>
    <property type="match status" value="1"/>
</dbReference>
<keyword evidence="10" id="KW-1185">Reference proteome</keyword>
<keyword evidence="7" id="KW-0460">Magnesium</keyword>
<keyword evidence="7" id="KW-0963">Cytoplasm</keyword>
<dbReference type="InterPro" id="IPR050116">
    <property type="entry name" value="DNA_polymerase-Y"/>
</dbReference>
<evidence type="ECO:0000256" key="5">
    <source>
        <dbReference type="ARBA" id="ARBA00025589"/>
    </source>
</evidence>
<keyword evidence="7" id="KW-0238">DNA-binding</keyword>
<evidence type="ECO:0000256" key="2">
    <source>
        <dbReference type="ARBA" id="ARBA00011245"/>
    </source>
</evidence>
<keyword evidence="7" id="KW-0234">DNA repair</keyword>
<evidence type="ECO:0000256" key="7">
    <source>
        <dbReference type="HAMAP-Rule" id="MF_01113"/>
    </source>
</evidence>
<dbReference type="Gene3D" id="3.30.1490.100">
    <property type="entry name" value="DNA polymerase, Y-family, little finger domain"/>
    <property type="match status" value="1"/>
</dbReference>
<evidence type="ECO:0000313" key="9">
    <source>
        <dbReference type="EMBL" id="MFC2924834.1"/>
    </source>
</evidence>
<dbReference type="NCBIfam" id="NF002751">
    <property type="entry name" value="PRK02794.1"/>
    <property type="match status" value="1"/>
</dbReference>
<name>A0ABV6ZTT8_9PROT</name>
<comment type="catalytic activity">
    <reaction evidence="6 7">
        <text>DNA(n) + a 2'-deoxyribonucleoside 5'-triphosphate = DNA(n+1) + diphosphate</text>
        <dbReference type="Rhea" id="RHEA:22508"/>
        <dbReference type="Rhea" id="RHEA-COMP:17339"/>
        <dbReference type="Rhea" id="RHEA-COMP:17340"/>
        <dbReference type="ChEBI" id="CHEBI:33019"/>
        <dbReference type="ChEBI" id="CHEBI:61560"/>
        <dbReference type="ChEBI" id="CHEBI:173112"/>
        <dbReference type="EC" id="2.7.7.7"/>
    </reaction>
</comment>
<feature type="site" description="Substrate discrimination" evidence="7">
    <location>
        <position position="56"/>
    </location>
</feature>
<reference evidence="10" key="1">
    <citation type="journal article" date="2019" name="Int. J. Syst. Evol. Microbiol.">
        <title>The Global Catalogue of Microorganisms (GCM) 10K type strain sequencing project: providing services to taxonomists for standard genome sequencing and annotation.</title>
        <authorList>
            <consortium name="The Broad Institute Genomics Platform"/>
            <consortium name="The Broad Institute Genome Sequencing Center for Infectious Disease"/>
            <person name="Wu L."/>
            <person name="Ma J."/>
        </authorList>
    </citation>
    <scope>NUCLEOTIDE SEQUENCE [LARGE SCALE GENOMIC DNA]</scope>
    <source>
        <strain evidence="10">KCTC 52487</strain>
    </source>
</reference>
<keyword evidence="7" id="KW-0479">Metal-binding</keyword>
<organism evidence="9 10">
    <name type="scientific">Hyphobacterium vulgare</name>
    <dbReference type="NCBI Taxonomy" id="1736751"/>
    <lineage>
        <taxon>Bacteria</taxon>
        <taxon>Pseudomonadati</taxon>
        <taxon>Pseudomonadota</taxon>
        <taxon>Alphaproteobacteria</taxon>
        <taxon>Maricaulales</taxon>
        <taxon>Maricaulaceae</taxon>
        <taxon>Hyphobacterium</taxon>
    </lineage>
</organism>
<dbReference type="PANTHER" id="PTHR11076">
    <property type="entry name" value="DNA REPAIR POLYMERASE UMUC / TRANSFERASE FAMILY MEMBER"/>
    <property type="match status" value="1"/>
</dbReference>
<comment type="subunit">
    <text evidence="2 7">Monomer.</text>
</comment>
<keyword evidence="7 9" id="KW-0548">Nucleotidyltransferase</keyword>
<keyword evidence="7" id="KW-0235">DNA replication</keyword>
<dbReference type="CDD" id="cd03586">
    <property type="entry name" value="PolY_Pol_IV_kappa"/>
    <property type="match status" value="1"/>
</dbReference>
<gene>
    <name evidence="7" type="primary">dinB</name>
    <name evidence="9" type="ORF">ACFOOR_01805</name>
</gene>
<dbReference type="Pfam" id="PF11799">
    <property type="entry name" value="IMS_C"/>
    <property type="match status" value="1"/>
</dbReference>
<dbReference type="PROSITE" id="PS50173">
    <property type="entry name" value="UMUC"/>
    <property type="match status" value="1"/>
</dbReference>
<evidence type="ECO:0000259" key="8">
    <source>
        <dbReference type="PROSITE" id="PS50173"/>
    </source>
</evidence>
<feature type="active site" evidence="7">
    <location>
        <position position="145"/>
    </location>
</feature>
<comment type="function">
    <text evidence="5 7">Poorly processive, error-prone DNA polymerase involved in untargeted mutagenesis. Copies undamaged DNA at stalled replication forks, which arise in vivo from mismatched or misaligned primer ends. These misaligned primers can be extended by PolIV. Exhibits no 3'-5' exonuclease (proofreading) activity. May be involved in translesional synthesis, in conjunction with the beta clamp from PolIII.</text>
</comment>
<protein>
    <recommendedName>
        <fullName evidence="7">DNA polymerase IV</fullName>
        <shortName evidence="7">Pol IV</shortName>
        <ecNumber evidence="7">2.7.7.7</ecNumber>
    </recommendedName>
</protein>
<feature type="binding site" evidence="7">
    <location>
        <position position="51"/>
    </location>
    <ligand>
        <name>Mg(2+)</name>
        <dbReference type="ChEBI" id="CHEBI:18420"/>
    </ligand>
</feature>
<evidence type="ECO:0000256" key="3">
    <source>
        <dbReference type="ARBA" id="ARBA00022457"/>
    </source>
</evidence>
<feature type="domain" description="UmuC" evidence="8">
    <location>
        <begin position="47"/>
        <end position="227"/>
    </location>
</feature>
<dbReference type="InterPro" id="IPR043502">
    <property type="entry name" value="DNA/RNA_pol_sf"/>
</dbReference>
<comment type="similarity">
    <text evidence="1 7">Belongs to the DNA polymerase type-Y family.</text>
</comment>
<keyword evidence="4 7" id="KW-0239">DNA-directed DNA polymerase</keyword>